<organism evidence="5 6">
    <name type="scientific">Rugosimonospora africana</name>
    <dbReference type="NCBI Taxonomy" id="556532"/>
    <lineage>
        <taxon>Bacteria</taxon>
        <taxon>Bacillati</taxon>
        <taxon>Actinomycetota</taxon>
        <taxon>Actinomycetes</taxon>
        <taxon>Micromonosporales</taxon>
        <taxon>Micromonosporaceae</taxon>
        <taxon>Rugosimonospora</taxon>
    </lineage>
</organism>
<dbReference type="Gene3D" id="1.10.1200.10">
    <property type="entry name" value="ACP-like"/>
    <property type="match status" value="1"/>
</dbReference>
<reference evidence="5" key="1">
    <citation type="submission" date="2021-01" db="EMBL/GenBank/DDBJ databases">
        <title>Whole genome shotgun sequence of Rugosimonospora africana NBRC 104875.</title>
        <authorList>
            <person name="Komaki H."/>
            <person name="Tamura T."/>
        </authorList>
    </citation>
    <scope>NUCLEOTIDE SEQUENCE</scope>
    <source>
        <strain evidence="5">NBRC 104875</strain>
    </source>
</reference>
<dbReference type="CDD" id="cd02440">
    <property type="entry name" value="AdoMet_MTases"/>
    <property type="match status" value="1"/>
</dbReference>
<evidence type="ECO:0000256" key="3">
    <source>
        <dbReference type="SAM" id="MobiDB-lite"/>
    </source>
</evidence>
<dbReference type="InterPro" id="IPR006162">
    <property type="entry name" value="Ppantetheine_attach_site"/>
</dbReference>
<dbReference type="InterPro" id="IPR020845">
    <property type="entry name" value="AMP-binding_CS"/>
</dbReference>
<feature type="domain" description="Carrier" evidence="4">
    <location>
        <begin position="916"/>
        <end position="993"/>
    </location>
</feature>
<evidence type="ECO:0000313" key="5">
    <source>
        <dbReference type="EMBL" id="GIH19414.1"/>
    </source>
</evidence>
<feature type="region of interest" description="Disordered" evidence="3">
    <location>
        <begin position="894"/>
        <end position="917"/>
    </location>
</feature>
<dbReference type="EMBL" id="BONZ01000080">
    <property type="protein sequence ID" value="GIH19414.1"/>
    <property type="molecule type" value="Genomic_DNA"/>
</dbReference>
<sequence>MVTADVAVSVNTPDTEEDVLVVFNRVVGRAPDSRAVSGPDGELTFGELDAISDALAERLRAAGVSRDSPVALLLARGCAHIVGVVAVWKAGGAYVPVDPTHPQARRQQLLDDAQPDVVLTDAGESPNVRVDCPVLAVGPLRRPDRAAAVAAAVAAAKRPVDPGQLAYLIYTSGSTGTPKGVEVTRGSLAHLHAVNAVVLHPVLVEAMGQRQARVALSASFGFDASVNQMSWLLRGDTVVVVDDDTRRDSAAFVRFLHRQCIDVIDVTPSQLAVMLPLGLFDMVAPRGARAHSPRFVIVAGEALPQSLWDRLRTVASTRFFNLYGPTEATVYATAERMVAGPEGERPTIGRPVPGVHIYVVDQHGRVLTSDTAEGELWIGGPGVARGYRHRPDLTAQSFRADPERPGQRVYCSGDAVRRRPDGRLEYLGRTDSQVKVRGVRVEPGEVEAVLAGHPAVERVAVVSRRDANGNNRLVGYVVPAPNGNNAVVDRWRQVFDDIHHGSDGDGADDEVRGWRNSYDGAALPVADMSAWADETSRRIQALEPRRVLEIGVGSGMLLRRIAPSCERYVGTDISGVTLRALRHRLEQHPAPGVALQQAEATDFAAVSGERFDCVVMNSVVQYFPDQEYLTRVLLGALQLLEPGGHIFVGDVRHLGLVDTHYLDVARARIAAGTAVEERELVSRLRDGEAELLLAPGWFQQFAADHGVGRVRVAPKIADADNELTRFRFDVVLPRTPTVTRAAPVAWYDAATVTTDLLPDLLNRHERLGLRGVTHPAVHPHVPAVRHTEVDDRLPTRGWSPAELARFDRPVALSCSRGDADGRYDAVIGATVWEDVFGPAVAVIGPLHNTPSRAAAEPAELVDLLHAECAQRLPEVLRPAAFVVMDTLPLTGNGKLDLDSLPDPAESITDTTEPSDPPVTQTEIAVARIWADVLNVNCGGIGRADSFMRLGGDSLRATAMLGLVRRAYGVDLSLRQLLRATDLAAFSALIDTELLAGLDASELNELLTQVHPDTD</sequence>
<dbReference type="InterPro" id="IPR025110">
    <property type="entry name" value="AMP-bd_C"/>
</dbReference>
<dbReference type="CDD" id="cd05930">
    <property type="entry name" value="A_NRPS"/>
    <property type="match status" value="1"/>
</dbReference>
<dbReference type="InterPro" id="IPR045851">
    <property type="entry name" value="AMP-bd_C_sf"/>
</dbReference>
<evidence type="ECO:0000313" key="6">
    <source>
        <dbReference type="Proteomes" id="UP000642748"/>
    </source>
</evidence>
<evidence type="ECO:0000256" key="1">
    <source>
        <dbReference type="ARBA" id="ARBA00022450"/>
    </source>
</evidence>
<evidence type="ECO:0000259" key="4">
    <source>
        <dbReference type="PROSITE" id="PS50075"/>
    </source>
</evidence>
<dbReference type="Proteomes" id="UP000642748">
    <property type="component" value="Unassembled WGS sequence"/>
</dbReference>
<dbReference type="AlphaFoldDB" id="A0A8J3QY82"/>
<protein>
    <recommendedName>
        <fullName evidence="4">Carrier domain-containing protein</fullName>
    </recommendedName>
</protein>
<dbReference type="FunFam" id="3.40.50.980:FF:000001">
    <property type="entry name" value="Non-ribosomal peptide synthetase"/>
    <property type="match status" value="1"/>
</dbReference>
<gene>
    <name evidence="5" type="ORF">Raf01_75860</name>
</gene>
<dbReference type="SUPFAM" id="SSF47336">
    <property type="entry name" value="ACP-like"/>
    <property type="match status" value="1"/>
</dbReference>
<dbReference type="Gene3D" id="3.40.50.12780">
    <property type="entry name" value="N-terminal domain of ligase-like"/>
    <property type="match status" value="1"/>
</dbReference>
<dbReference type="GO" id="GO:0044550">
    <property type="term" value="P:secondary metabolite biosynthetic process"/>
    <property type="evidence" value="ECO:0007669"/>
    <property type="project" value="TreeGrafter"/>
</dbReference>
<dbReference type="NCBIfam" id="TIGR01733">
    <property type="entry name" value="AA-adenyl-dom"/>
    <property type="match status" value="1"/>
</dbReference>
<dbReference type="GO" id="GO:0031177">
    <property type="term" value="F:phosphopantetheine binding"/>
    <property type="evidence" value="ECO:0007669"/>
    <property type="project" value="TreeGrafter"/>
</dbReference>
<name>A0A8J3QY82_9ACTN</name>
<evidence type="ECO:0000256" key="2">
    <source>
        <dbReference type="ARBA" id="ARBA00022553"/>
    </source>
</evidence>
<keyword evidence="2" id="KW-0597">Phosphoprotein</keyword>
<keyword evidence="6" id="KW-1185">Reference proteome</keyword>
<dbReference type="GO" id="GO:0005737">
    <property type="term" value="C:cytoplasm"/>
    <property type="evidence" value="ECO:0007669"/>
    <property type="project" value="TreeGrafter"/>
</dbReference>
<dbReference type="Pfam" id="PF00550">
    <property type="entry name" value="PP-binding"/>
    <property type="match status" value="1"/>
</dbReference>
<dbReference type="InterPro" id="IPR029063">
    <property type="entry name" value="SAM-dependent_MTases_sf"/>
</dbReference>
<dbReference type="SUPFAM" id="SSF56801">
    <property type="entry name" value="Acetyl-CoA synthetase-like"/>
    <property type="match status" value="1"/>
</dbReference>
<dbReference type="Pfam" id="PF08242">
    <property type="entry name" value="Methyltransf_12"/>
    <property type="match status" value="1"/>
</dbReference>
<dbReference type="RefSeq" id="WP_203922872.1">
    <property type="nucleotide sequence ID" value="NZ_BONZ01000080.1"/>
</dbReference>
<dbReference type="InterPro" id="IPR000873">
    <property type="entry name" value="AMP-dep_synth/lig_dom"/>
</dbReference>
<feature type="compositionally biased region" description="Polar residues" evidence="3">
    <location>
        <begin position="907"/>
        <end position="917"/>
    </location>
</feature>
<dbReference type="InterPro" id="IPR013217">
    <property type="entry name" value="Methyltransf_12"/>
</dbReference>
<dbReference type="PANTHER" id="PTHR45527:SF1">
    <property type="entry name" value="FATTY ACID SYNTHASE"/>
    <property type="match status" value="1"/>
</dbReference>
<dbReference type="SUPFAM" id="SSF53335">
    <property type="entry name" value="S-adenosyl-L-methionine-dependent methyltransferases"/>
    <property type="match status" value="1"/>
</dbReference>
<dbReference type="Pfam" id="PF13193">
    <property type="entry name" value="AMP-binding_C"/>
    <property type="match status" value="1"/>
</dbReference>
<dbReference type="InterPro" id="IPR042099">
    <property type="entry name" value="ANL_N_sf"/>
</dbReference>
<dbReference type="Gene3D" id="3.30.300.30">
    <property type="match status" value="2"/>
</dbReference>
<dbReference type="InterPro" id="IPR009081">
    <property type="entry name" value="PP-bd_ACP"/>
</dbReference>
<keyword evidence="1" id="KW-0596">Phosphopantetheine</keyword>
<dbReference type="PROSITE" id="PS00012">
    <property type="entry name" value="PHOSPHOPANTETHEINE"/>
    <property type="match status" value="1"/>
</dbReference>
<dbReference type="Gene3D" id="3.40.50.150">
    <property type="entry name" value="Vaccinia Virus protein VP39"/>
    <property type="match status" value="1"/>
</dbReference>
<comment type="caution">
    <text evidence="5">The sequence shown here is derived from an EMBL/GenBank/DDBJ whole genome shotgun (WGS) entry which is preliminary data.</text>
</comment>
<dbReference type="PANTHER" id="PTHR45527">
    <property type="entry name" value="NONRIBOSOMAL PEPTIDE SYNTHETASE"/>
    <property type="match status" value="1"/>
</dbReference>
<accession>A0A8J3QY82</accession>
<dbReference type="GO" id="GO:0043041">
    <property type="term" value="P:amino acid activation for nonribosomal peptide biosynthetic process"/>
    <property type="evidence" value="ECO:0007669"/>
    <property type="project" value="TreeGrafter"/>
</dbReference>
<dbReference type="PROSITE" id="PS00455">
    <property type="entry name" value="AMP_BINDING"/>
    <property type="match status" value="1"/>
</dbReference>
<proteinExistence type="predicted"/>
<dbReference type="InterPro" id="IPR010071">
    <property type="entry name" value="AA_adenyl_dom"/>
</dbReference>
<dbReference type="Pfam" id="PF00501">
    <property type="entry name" value="AMP-binding"/>
    <property type="match status" value="1"/>
</dbReference>
<dbReference type="InterPro" id="IPR036736">
    <property type="entry name" value="ACP-like_sf"/>
</dbReference>
<dbReference type="PROSITE" id="PS50075">
    <property type="entry name" value="CARRIER"/>
    <property type="match status" value="1"/>
</dbReference>